<dbReference type="Proteomes" id="UP001488838">
    <property type="component" value="Unassembled WGS sequence"/>
</dbReference>
<keyword evidence="8" id="KW-0333">Golgi apparatus</keyword>
<evidence type="ECO:0000256" key="7">
    <source>
        <dbReference type="ARBA" id="ARBA00022927"/>
    </source>
</evidence>
<proteinExistence type="inferred from homology"/>
<evidence type="ECO:0000256" key="4">
    <source>
        <dbReference type="ARBA" id="ARBA00022707"/>
    </source>
</evidence>
<evidence type="ECO:0000256" key="6">
    <source>
        <dbReference type="ARBA" id="ARBA00022892"/>
    </source>
</evidence>
<dbReference type="SUPFAM" id="SSF52540">
    <property type="entry name" value="P-loop containing nucleoside triphosphate hydrolases"/>
    <property type="match status" value="1"/>
</dbReference>
<feature type="binding site" evidence="11">
    <location>
        <begin position="17"/>
        <end position="20"/>
    </location>
    <ligand>
        <name>GTP</name>
        <dbReference type="ChEBI" id="CHEBI:37565"/>
    </ligand>
</feature>
<dbReference type="GO" id="GO:0005794">
    <property type="term" value="C:Golgi apparatus"/>
    <property type="evidence" value="ECO:0007669"/>
    <property type="project" value="UniProtKB-SubCell"/>
</dbReference>
<evidence type="ECO:0000256" key="9">
    <source>
        <dbReference type="ARBA" id="ARBA00023134"/>
    </source>
</evidence>
<name>A0AAW0H8P1_MYOGA</name>
<gene>
    <name evidence="12" type="ORF">U0070_020360</name>
</gene>
<keyword evidence="10" id="KW-0449">Lipoprotein</keyword>
<evidence type="ECO:0000313" key="13">
    <source>
        <dbReference type="Proteomes" id="UP001488838"/>
    </source>
</evidence>
<organism evidence="12 13">
    <name type="scientific">Myodes glareolus</name>
    <name type="common">Bank vole</name>
    <name type="synonym">Clethrionomys glareolus</name>
    <dbReference type="NCBI Taxonomy" id="447135"/>
    <lineage>
        <taxon>Eukaryota</taxon>
        <taxon>Metazoa</taxon>
        <taxon>Chordata</taxon>
        <taxon>Craniata</taxon>
        <taxon>Vertebrata</taxon>
        <taxon>Euteleostomi</taxon>
        <taxon>Mammalia</taxon>
        <taxon>Eutheria</taxon>
        <taxon>Euarchontoglires</taxon>
        <taxon>Glires</taxon>
        <taxon>Rodentia</taxon>
        <taxon>Myomorpha</taxon>
        <taxon>Muroidea</taxon>
        <taxon>Cricetidae</taxon>
        <taxon>Arvicolinae</taxon>
        <taxon>Myodes</taxon>
    </lineage>
</organism>
<keyword evidence="7" id="KW-0653">Protein transport</keyword>
<dbReference type="GO" id="GO:0003924">
    <property type="term" value="F:GTPase activity"/>
    <property type="evidence" value="ECO:0007669"/>
    <property type="project" value="InterPro"/>
</dbReference>
<dbReference type="Gene3D" id="3.40.50.300">
    <property type="entry name" value="P-loop containing nucleotide triphosphate hydrolases"/>
    <property type="match status" value="1"/>
</dbReference>
<evidence type="ECO:0000256" key="8">
    <source>
        <dbReference type="ARBA" id="ARBA00023034"/>
    </source>
</evidence>
<dbReference type="PANTHER" id="PTHR11711">
    <property type="entry name" value="ADP RIBOSYLATION FACTOR-RELATED"/>
    <property type="match status" value="1"/>
</dbReference>
<dbReference type="InterPro" id="IPR027417">
    <property type="entry name" value="P-loop_NTPase"/>
</dbReference>
<dbReference type="InterPro" id="IPR024156">
    <property type="entry name" value="Small_GTPase_ARF"/>
</dbReference>
<keyword evidence="6" id="KW-0931">ER-Golgi transport</keyword>
<evidence type="ECO:0000256" key="11">
    <source>
        <dbReference type="PIRSR" id="PIRSR606689-1"/>
    </source>
</evidence>
<evidence type="ECO:0000256" key="2">
    <source>
        <dbReference type="ARBA" id="ARBA00010290"/>
    </source>
</evidence>
<reference evidence="12 13" key="1">
    <citation type="journal article" date="2023" name="bioRxiv">
        <title>Conserved and derived expression patterns and positive selection on dental genes reveal complex evolutionary context of ever-growing rodent molars.</title>
        <authorList>
            <person name="Calamari Z.T."/>
            <person name="Song A."/>
            <person name="Cohen E."/>
            <person name="Akter M."/>
            <person name="Roy R.D."/>
            <person name="Hallikas O."/>
            <person name="Christensen M.M."/>
            <person name="Li P."/>
            <person name="Marangoni P."/>
            <person name="Jernvall J."/>
            <person name="Klein O.D."/>
        </authorList>
    </citation>
    <scope>NUCLEOTIDE SEQUENCE [LARGE SCALE GENOMIC DNA]</scope>
    <source>
        <strain evidence="12">V071</strain>
    </source>
</reference>
<comment type="subcellular location">
    <subcellularLocation>
        <location evidence="1">Golgi apparatus</location>
    </subcellularLocation>
</comment>
<dbReference type="AlphaFoldDB" id="A0AAW0H8P1"/>
<evidence type="ECO:0000256" key="1">
    <source>
        <dbReference type="ARBA" id="ARBA00004555"/>
    </source>
</evidence>
<evidence type="ECO:0008006" key="14">
    <source>
        <dbReference type="Google" id="ProtNLM"/>
    </source>
</evidence>
<protein>
    <recommendedName>
        <fullName evidence="14">ADP-ribosylation factor</fullName>
    </recommendedName>
</protein>
<keyword evidence="4" id="KW-0519">Myristate</keyword>
<comment type="similarity">
    <text evidence="2">Belongs to the small GTPase superfamily. Arf family.</text>
</comment>
<dbReference type="EMBL" id="JBBHLL010000634">
    <property type="protein sequence ID" value="KAK7799174.1"/>
    <property type="molecule type" value="Genomic_DNA"/>
</dbReference>
<keyword evidence="13" id="KW-1185">Reference proteome</keyword>
<keyword evidence="5 11" id="KW-0547">Nucleotide-binding</keyword>
<keyword evidence="3" id="KW-0813">Transport</keyword>
<sequence length="72" mass="8452">MLAEDELWDVILLVFANRQDLPNAMNAADITGKMELHSPRHRNWYTQVTCATCSDRLYEGLDWLSNQLWNQK</sequence>
<keyword evidence="9 11" id="KW-0342">GTP-binding</keyword>
<dbReference type="GO" id="GO:0016192">
    <property type="term" value="P:vesicle-mediated transport"/>
    <property type="evidence" value="ECO:0007669"/>
    <property type="project" value="UniProtKB-KW"/>
</dbReference>
<dbReference type="GO" id="GO:0005525">
    <property type="term" value="F:GTP binding"/>
    <property type="evidence" value="ECO:0007669"/>
    <property type="project" value="UniProtKB-KW"/>
</dbReference>
<evidence type="ECO:0000256" key="5">
    <source>
        <dbReference type="ARBA" id="ARBA00022741"/>
    </source>
</evidence>
<comment type="caution">
    <text evidence="12">The sequence shown here is derived from an EMBL/GenBank/DDBJ whole genome shotgun (WGS) entry which is preliminary data.</text>
</comment>
<dbReference type="GO" id="GO:0015031">
    <property type="term" value="P:protein transport"/>
    <property type="evidence" value="ECO:0007669"/>
    <property type="project" value="UniProtKB-KW"/>
</dbReference>
<evidence type="ECO:0000313" key="12">
    <source>
        <dbReference type="EMBL" id="KAK7799174.1"/>
    </source>
</evidence>
<evidence type="ECO:0000256" key="3">
    <source>
        <dbReference type="ARBA" id="ARBA00022448"/>
    </source>
</evidence>
<dbReference type="Pfam" id="PF00025">
    <property type="entry name" value="Arf"/>
    <property type="match status" value="1"/>
</dbReference>
<dbReference type="InterPro" id="IPR006689">
    <property type="entry name" value="Small_GTPase_ARF/SAR"/>
</dbReference>
<evidence type="ECO:0000256" key="10">
    <source>
        <dbReference type="ARBA" id="ARBA00023288"/>
    </source>
</evidence>
<accession>A0AAW0H8P1</accession>
<dbReference type="FunFam" id="3.40.50.300:FF:003500">
    <property type="entry name" value="ADP-ribosylation factor 1"/>
    <property type="match status" value="1"/>
</dbReference>